<reference evidence="1 2" key="1">
    <citation type="submission" date="2022-01" db="EMBL/GenBank/DDBJ databases">
        <authorList>
            <person name="Xiong W."/>
            <person name="Schranz E."/>
        </authorList>
    </citation>
    <scope>NUCLEOTIDE SEQUENCE [LARGE SCALE GENOMIC DNA]</scope>
</reference>
<organism evidence="1 2">
    <name type="scientific">Lactuca virosa</name>
    <dbReference type="NCBI Taxonomy" id="75947"/>
    <lineage>
        <taxon>Eukaryota</taxon>
        <taxon>Viridiplantae</taxon>
        <taxon>Streptophyta</taxon>
        <taxon>Embryophyta</taxon>
        <taxon>Tracheophyta</taxon>
        <taxon>Spermatophyta</taxon>
        <taxon>Magnoliopsida</taxon>
        <taxon>eudicotyledons</taxon>
        <taxon>Gunneridae</taxon>
        <taxon>Pentapetalae</taxon>
        <taxon>asterids</taxon>
        <taxon>campanulids</taxon>
        <taxon>Asterales</taxon>
        <taxon>Asteraceae</taxon>
        <taxon>Cichorioideae</taxon>
        <taxon>Cichorieae</taxon>
        <taxon>Lactucinae</taxon>
        <taxon>Lactuca</taxon>
    </lineage>
</organism>
<protein>
    <recommendedName>
        <fullName evidence="3">Exostosin GT47 domain-containing protein</fullName>
    </recommendedName>
</protein>
<accession>A0AAU9MH57</accession>
<dbReference type="PANTHER" id="PTHR43025:SF3">
    <property type="entry name" value="MONOGALACTOSYLDIACYLGLYCEROL SYNTHASE 1, CHLOROPLASTIC"/>
    <property type="match status" value="1"/>
</dbReference>
<dbReference type="PANTHER" id="PTHR43025">
    <property type="entry name" value="MONOGALACTOSYLDIACYLGLYCEROL SYNTHASE"/>
    <property type="match status" value="1"/>
</dbReference>
<dbReference type="InterPro" id="IPR050519">
    <property type="entry name" value="Glycosyltransf_28_UgtP"/>
</dbReference>
<evidence type="ECO:0008006" key="3">
    <source>
        <dbReference type="Google" id="ProtNLM"/>
    </source>
</evidence>
<gene>
    <name evidence="1" type="ORF">LVIROSA_LOCUS12705</name>
</gene>
<dbReference type="AlphaFoldDB" id="A0AAU9MH57"/>
<name>A0AAU9MH57_9ASTR</name>
<evidence type="ECO:0000313" key="2">
    <source>
        <dbReference type="Proteomes" id="UP001157418"/>
    </source>
</evidence>
<comment type="caution">
    <text evidence="1">The sequence shown here is derived from an EMBL/GenBank/DDBJ whole genome shotgun (WGS) entry which is preliminary data.</text>
</comment>
<keyword evidence="2" id="KW-1185">Reference proteome</keyword>
<proteinExistence type="predicted"/>
<evidence type="ECO:0000313" key="1">
    <source>
        <dbReference type="EMBL" id="CAH1425570.1"/>
    </source>
</evidence>
<dbReference type="Proteomes" id="UP001157418">
    <property type="component" value="Unassembled WGS sequence"/>
</dbReference>
<sequence length="107" mass="12079">MKDTQLGSYFENSNYYSLSLKRGGPHISRRAPHYKKDGYNDFNTFCMQIFNFSRGRLISKTVVESEAGPATIADAMIRGLPIILNDYIADQEVGNVPYVVKNGYGKF</sequence>
<dbReference type="EMBL" id="CAKMRJ010002223">
    <property type="protein sequence ID" value="CAH1425570.1"/>
    <property type="molecule type" value="Genomic_DNA"/>
</dbReference>